<dbReference type="GO" id="GO:0005975">
    <property type="term" value="P:carbohydrate metabolic process"/>
    <property type="evidence" value="ECO:0007669"/>
    <property type="project" value="InterPro"/>
</dbReference>
<dbReference type="SUPFAM" id="SSF100950">
    <property type="entry name" value="NagB/RpiA/CoA transferase-like"/>
    <property type="match status" value="1"/>
</dbReference>
<proteinExistence type="predicted"/>
<feature type="domain" description="Glucosamine/galactosamine-6-phosphate isomerase" evidence="2">
    <location>
        <begin position="30"/>
        <end position="242"/>
    </location>
</feature>
<dbReference type="OrthoDB" id="9810967at2"/>
<evidence type="ECO:0000259" key="2">
    <source>
        <dbReference type="Pfam" id="PF01182"/>
    </source>
</evidence>
<dbReference type="AlphaFoldDB" id="A0A1M4X8K7"/>
<name>A0A1M4X8K7_9ACTN</name>
<dbReference type="RefSeq" id="WP_072791834.1">
    <property type="nucleotide sequence ID" value="NZ_FQUL01000035.1"/>
</dbReference>
<dbReference type="InterPro" id="IPR037171">
    <property type="entry name" value="NagB/RpiA_transferase-like"/>
</dbReference>
<dbReference type="STRING" id="1121881.SAMN02745225_01937"/>
<organism evidence="3 4">
    <name type="scientific">Ferrithrix thermotolerans DSM 19514</name>
    <dbReference type="NCBI Taxonomy" id="1121881"/>
    <lineage>
        <taxon>Bacteria</taxon>
        <taxon>Bacillati</taxon>
        <taxon>Actinomycetota</taxon>
        <taxon>Acidimicrobiia</taxon>
        <taxon>Acidimicrobiales</taxon>
        <taxon>Acidimicrobiaceae</taxon>
        <taxon>Ferrithrix</taxon>
    </lineage>
</organism>
<dbReference type="PANTHER" id="PTHR11054">
    <property type="entry name" value="6-PHOSPHOGLUCONOLACTONASE"/>
    <property type="match status" value="1"/>
</dbReference>
<dbReference type="InterPro" id="IPR006148">
    <property type="entry name" value="Glc/Gal-6P_isomerase"/>
</dbReference>
<reference evidence="4" key="1">
    <citation type="submission" date="2016-11" db="EMBL/GenBank/DDBJ databases">
        <authorList>
            <person name="Varghese N."/>
            <person name="Submissions S."/>
        </authorList>
    </citation>
    <scope>NUCLEOTIDE SEQUENCE [LARGE SCALE GENOMIC DNA]</scope>
    <source>
        <strain evidence="4">DSM 19514</strain>
    </source>
</reference>
<dbReference type="Pfam" id="PF01182">
    <property type="entry name" value="Glucosamine_iso"/>
    <property type="match status" value="1"/>
</dbReference>
<dbReference type="Gene3D" id="3.40.50.1360">
    <property type="match status" value="1"/>
</dbReference>
<sequence>MAGSRTLIGNKIESLFVSFLSEVGSDFKGIFISGGSTGPALFRSLASNNDFMHALSAVAIGQVDERVVPTDCTDSNTYWFYKDLLDQVDICLDFRPILTDEENQELHRCFSGYDVTEEPERTSMALWKEITSLADEAASRYSKFVEDTIENSIVHLGIGTDGHTASLFPRSKSLDSPKLVDVNFDPTGKNRHIRVTLTFEALRRAREVVVVAKGSEKKEVVQRVLTTKESLPASRLLDLKTTWILDREAAALIS</sequence>
<dbReference type="EMBL" id="FQUL01000035">
    <property type="protein sequence ID" value="SHE89777.1"/>
    <property type="molecule type" value="Genomic_DNA"/>
</dbReference>
<evidence type="ECO:0000256" key="1">
    <source>
        <dbReference type="ARBA" id="ARBA00004921"/>
    </source>
</evidence>
<evidence type="ECO:0000313" key="3">
    <source>
        <dbReference type="EMBL" id="SHE89777.1"/>
    </source>
</evidence>
<dbReference type="InterPro" id="IPR039104">
    <property type="entry name" value="6PGL"/>
</dbReference>
<dbReference type="PANTHER" id="PTHR11054:SF0">
    <property type="entry name" value="6-PHOSPHOGLUCONOLACTONASE"/>
    <property type="match status" value="1"/>
</dbReference>
<gene>
    <name evidence="3" type="ORF">SAMN02745225_01937</name>
</gene>
<comment type="pathway">
    <text evidence="1">Carbohydrate degradation.</text>
</comment>
<keyword evidence="4" id="KW-1185">Reference proteome</keyword>
<protein>
    <submittedName>
        <fullName evidence="3">6-phosphogluconolactonase</fullName>
    </submittedName>
</protein>
<dbReference type="Proteomes" id="UP000184295">
    <property type="component" value="Unassembled WGS sequence"/>
</dbReference>
<accession>A0A1M4X8K7</accession>
<evidence type="ECO:0000313" key="4">
    <source>
        <dbReference type="Proteomes" id="UP000184295"/>
    </source>
</evidence>